<organism evidence="1 2">
    <name type="scientific">Legionella pneumophila</name>
    <dbReference type="NCBI Taxonomy" id="446"/>
    <lineage>
        <taxon>Bacteria</taxon>
        <taxon>Pseudomonadati</taxon>
        <taxon>Pseudomonadota</taxon>
        <taxon>Gammaproteobacteria</taxon>
        <taxon>Legionellales</taxon>
        <taxon>Legionellaceae</taxon>
        <taxon>Legionella</taxon>
    </lineage>
</organism>
<sequence length="331" mass="38903">MVANITEELIKKAEKISDEATKSLDCYHDIPHTLYHFTNLDSLISILENKTVRFTHYKYLNDETELNFAWENITEFLLKDKINIPVDVIDHLKNITTIINKRKNTYIFCLSKILDNLAMWRMYADDGFGVAIGFDSDVEPEQNPRHVFSPTIAKTVYDMDYPSELKNLFIFIEENSHKIQLPQCKGSNVENELKFFNYLGVPLQILSMINKHPSFRLEEEIRLLLFDGELAPNGFNYPEQMRYQWSKCINHPDLNIINFNDGSYDITLRQSTYQKTIEGINLTDYVLKNLKEIWVGPRHDDSMINKIQLLLKKYGYRAENIEIKKYYSPYA</sequence>
<evidence type="ECO:0000313" key="2">
    <source>
        <dbReference type="Proteomes" id="UP000863577"/>
    </source>
</evidence>
<dbReference type="RefSeq" id="WP_136630540.1">
    <property type="nucleotide sequence ID" value="NZ_QFKS01000007.1"/>
</dbReference>
<protein>
    <submittedName>
        <fullName evidence="1">DUF2971 domain-containing protein</fullName>
    </submittedName>
</protein>
<accession>A0AAN5Q567</accession>
<gene>
    <name evidence="1" type="ORF">JBK99_11290</name>
</gene>
<dbReference type="Pfam" id="PF11185">
    <property type="entry name" value="DUF2971"/>
    <property type="match status" value="1"/>
</dbReference>
<name>A0AAN5Q567_LEGPN</name>
<dbReference type="EMBL" id="DACWOD010000008">
    <property type="protein sequence ID" value="HAU2396908.1"/>
    <property type="molecule type" value="Genomic_DNA"/>
</dbReference>
<reference evidence="1" key="2">
    <citation type="submission" date="2019-09" db="EMBL/GenBank/DDBJ databases">
        <authorList>
            <consortium name="NCBI Pathogen Detection Project"/>
        </authorList>
    </citation>
    <scope>NUCLEOTIDE SEQUENCE</scope>
    <source>
        <strain evidence="1">CL18-200174</strain>
    </source>
</reference>
<dbReference type="InterPro" id="IPR021352">
    <property type="entry name" value="DUF2971"/>
</dbReference>
<proteinExistence type="predicted"/>
<dbReference type="Proteomes" id="UP000863577">
    <property type="component" value="Unassembled WGS sequence"/>
</dbReference>
<reference evidence="1" key="1">
    <citation type="journal article" date="2018" name="Genome Biol.">
        <title>SKESA: strategic k-mer extension for scrupulous assemblies.</title>
        <authorList>
            <person name="Souvorov A."/>
            <person name="Agarwala R."/>
            <person name="Lipman D.J."/>
        </authorList>
    </citation>
    <scope>NUCLEOTIDE SEQUENCE</scope>
    <source>
        <strain evidence="1">CL18-200174</strain>
    </source>
</reference>
<comment type="caution">
    <text evidence="1">The sequence shown here is derived from an EMBL/GenBank/DDBJ whole genome shotgun (WGS) entry which is preliminary data.</text>
</comment>
<evidence type="ECO:0000313" key="1">
    <source>
        <dbReference type="EMBL" id="HAU2396908.1"/>
    </source>
</evidence>
<dbReference type="AlphaFoldDB" id="A0AAN5Q567"/>